<dbReference type="EMBL" id="CP059378">
    <property type="protein sequence ID" value="QLY80386.1"/>
    <property type="molecule type" value="Genomic_DNA"/>
</dbReference>
<dbReference type="AlphaFoldDB" id="A0A7D6VRG3"/>
<name>A0A7D6VRG3_9CLOT</name>
<dbReference type="Pfam" id="PF13589">
    <property type="entry name" value="HATPase_c_3"/>
    <property type="match status" value="1"/>
</dbReference>
<dbReference type="InterPro" id="IPR036890">
    <property type="entry name" value="HATPase_C_sf"/>
</dbReference>
<dbReference type="Gene3D" id="3.30.565.10">
    <property type="entry name" value="Histidine kinase-like ATPase, C-terminal domain"/>
    <property type="match status" value="1"/>
</dbReference>
<evidence type="ECO:0000313" key="2">
    <source>
        <dbReference type="Proteomes" id="UP000512286"/>
    </source>
</evidence>
<accession>A0A7D6VRG3</accession>
<gene>
    <name evidence="1" type="ORF">HZF06_02045</name>
</gene>
<keyword evidence="1" id="KW-0067">ATP-binding</keyword>
<organism evidence="1 2">
    <name type="scientific">Clostridium intestinale</name>
    <dbReference type="NCBI Taxonomy" id="36845"/>
    <lineage>
        <taxon>Bacteria</taxon>
        <taxon>Bacillati</taxon>
        <taxon>Bacillota</taxon>
        <taxon>Clostridia</taxon>
        <taxon>Eubacteriales</taxon>
        <taxon>Clostridiaceae</taxon>
        <taxon>Clostridium</taxon>
    </lineage>
</organism>
<dbReference type="KEGG" id="cint:HZF06_02045"/>
<protein>
    <submittedName>
        <fullName evidence="1">ATP-binding protein</fullName>
    </submittedName>
</protein>
<reference evidence="1 2" key="1">
    <citation type="submission" date="2020-07" db="EMBL/GenBank/DDBJ databases">
        <title>Electron transfer.</title>
        <authorList>
            <person name="Huang L."/>
            <person name="Liu X."/>
            <person name="Zhou S."/>
        </authorList>
    </citation>
    <scope>NUCLEOTIDE SEQUENCE [LARGE SCALE GENOMIC DNA]</scope>
    <source>
        <strain evidence="1 2">Lx1</strain>
    </source>
</reference>
<dbReference type="GO" id="GO:0005524">
    <property type="term" value="F:ATP binding"/>
    <property type="evidence" value="ECO:0007669"/>
    <property type="project" value="UniProtKB-KW"/>
</dbReference>
<keyword evidence="1" id="KW-0547">Nucleotide-binding</keyword>
<evidence type="ECO:0000313" key="1">
    <source>
        <dbReference type="EMBL" id="QLY80386.1"/>
    </source>
</evidence>
<dbReference type="SUPFAM" id="SSF55874">
    <property type="entry name" value="ATPase domain of HSP90 chaperone/DNA topoisomerase II/histidine kinase"/>
    <property type="match status" value="1"/>
</dbReference>
<dbReference type="Proteomes" id="UP000512286">
    <property type="component" value="Chromosome"/>
</dbReference>
<dbReference type="RefSeq" id="WP_181602236.1">
    <property type="nucleotide sequence ID" value="NZ_CP059378.1"/>
</dbReference>
<proteinExistence type="predicted"/>
<sequence>MKRKLQVYDKSIETAGISKDYKEAVAEYVWNGFDAGASIIEIVTHSNNLGGLEFLEIIDNGKGITYDTIDNTFGAFLVSQKNNTPKWSNIHGSKGKGRFSFVAFADRATWNTVYEDDNGKKAYSIQIDSDDKDYMDVSDVVDSIQINTGTKVTFTGIIGLKRESFSTYDFKKCLCNIFAWYLYLNKDKNYRIVIDGESLDYSNLIDSEISETIDISVEDFYFRVHFIKWIGKIREHYYYYFLDDKQCEKYKEYTSFNKDSIEFPHSVYVESEYFNGFAPISGRINKNQVNLFSKNQKDTVFVSLIKELRNIVENKRKKYIKEEAPKIIEKYNKEGVFPKFKDNKYDQQRKKDLEEVVVEIYAIQPKIFNRSGFEQKKSIIGFLNLLLDTDERENILNIIDDITKLTPEEREELGNILKKTDFSRIIKMIKLIENRFLVIEMLKKLIYDLSMFTNERDHIQKIIEKNYWLFGEQYNLVSADDNFEKTLKQYLYAVDGNEDKESYKIENQDRLRRPDIFICRSRKVGYFNATELEENIIVELKEPNVVLNKKVYRQVEDYMDLVMNEKQFNSSLRKWKFILVSTTIDDFIRGLYKSNEDKGRPFMVRWHENFEIYAMTWDDVFKSFEIRHTYLLDKLQYDKTMIQEELQAKGIQLSREGSNALTEQLVAIGE</sequence>